<keyword evidence="3" id="KW-1185">Reference proteome</keyword>
<name>A0A2A2HXB6_9EURY</name>
<evidence type="ECO:0000259" key="1">
    <source>
        <dbReference type="Pfam" id="PF00148"/>
    </source>
</evidence>
<dbReference type="PANTHER" id="PTHR42956">
    <property type="entry name" value="NITROGENASE IRON-MOLYBDENUM COFACTOR BIOSYNTHESIS PROTEIN NIFE"/>
    <property type="match status" value="1"/>
</dbReference>
<dbReference type="AlphaFoldDB" id="A0A2A2HXB6"/>
<feature type="domain" description="Nitrogenase/oxidoreductase component 1" evidence="1">
    <location>
        <begin position="20"/>
        <end position="431"/>
    </location>
</feature>
<proteinExistence type="predicted"/>
<dbReference type="GO" id="GO:0016491">
    <property type="term" value="F:oxidoreductase activity"/>
    <property type="evidence" value="ECO:0007669"/>
    <property type="project" value="InterPro"/>
</dbReference>
<evidence type="ECO:0000313" key="3">
    <source>
        <dbReference type="Proteomes" id="UP000218164"/>
    </source>
</evidence>
<dbReference type="Proteomes" id="UP000218164">
    <property type="component" value="Unassembled WGS sequence"/>
</dbReference>
<protein>
    <submittedName>
        <fullName evidence="2">Nitrogenase associated protein N</fullName>
    </submittedName>
</protein>
<dbReference type="SUPFAM" id="SSF53807">
    <property type="entry name" value="Helical backbone' metal receptor"/>
    <property type="match status" value="1"/>
</dbReference>
<comment type="caution">
    <text evidence="2">The sequence shown here is derived from an EMBL/GenBank/DDBJ whole genome shotgun (WGS) entry which is preliminary data.</text>
</comment>
<dbReference type="Pfam" id="PF00148">
    <property type="entry name" value="Oxidored_nitro"/>
    <property type="match status" value="1"/>
</dbReference>
<dbReference type="InterPro" id="IPR049939">
    <property type="entry name" value="NifE-like"/>
</dbReference>
<sequence length="454" mass="51010">MYDELRFDNCNHSRDPMVGCALEGATGVLAGIKDISIVIHSPQGCSSTVSAAYDIHEIDFTKRKVACTRLFETDVIMGASSKLKNLIKEADSKFKTRVIFVVGTCAADIIGEDIEGLCRNIQPQTDAKLIPLMAGGFRGNLYDGIELGLNALLPFIKKQKEKIPNTVNLIAPQANLNPTWWADLKWIRETLEKIGIKVQAVLPHDTSLEELNNAGLASANILLSHDAGYQFGLKMQEVHNIPLILSDIPLPIGLKNTARWLRAIGKYFGVEEKVEAMIKDGEAMAIDVLRRRGLMMIPRYRNCRVAVSADATMGIGLTRMLFEELEMIPDLLLFRSSVSDSQLLLENELNNMGISPKVVFSADGYQIKKSLMESCIDAVFCSSWEYYLAEELGIKFAFDVFNPTNRQNYLNRAYFGYEGMLNFLENVANDWERALRSKQINWEEYSELTQKWSL</sequence>
<dbReference type="Gene3D" id="3.40.50.1980">
    <property type="entry name" value="Nitrogenase molybdenum iron protein domain"/>
    <property type="match status" value="3"/>
</dbReference>
<dbReference type="PANTHER" id="PTHR42956:SF1">
    <property type="entry name" value="NITROGENASE IRON-MOLYBDENUM COFACTOR BIOSYNTHESIS PROTEIN NIFE"/>
    <property type="match status" value="1"/>
</dbReference>
<organism evidence="2 3">
    <name type="scientific">Methanosarcina spelaei</name>
    <dbReference type="NCBI Taxonomy" id="1036679"/>
    <lineage>
        <taxon>Archaea</taxon>
        <taxon>Methanobacteriati</taxon>
        <taxon>Methanobacteriota</taxon>
        <taxon>Stenosarchaea group</taxon>
        <taxon>Methanomicrobia</taxon>
        <taxon>Methanosarcinales</taxon>
        <taxon>Methanosarcinaceae</taxon>
        <taxon>Methanosarcina</taxon>
    </lineage>
</organism>
<dbReference type="EMBL" id="LMVP01000035">
    <property type="protein sequence ID" value="PAV14052.1"/>
    <property type="molecule type" value="Genomic_DNA"/>
</dbReference>
<accession>A0A2A2HXB6</accession>
<dbReference type="RefSeq" id="WP_095643201.1">
    <property type="nucleotide sequence ID" value="NZ_LMVP01000035.1"/>
</dbReference>
<dbReference type="InterPro" id="IPR000510">
    <property type="entry name" value="Nase/OxRdtase_comp1"/>
</dbReference>
<reference evidence="2 3" key="1">
    <citation type="journal article" date="2017" name="BMC Genomics">
        <title>Genomic analysis of methanogenic archaea reveals a shift towards energy conservation.</title>
        <authorList>
            <person name="Gilmore S.P."/>
            <person name="Henske J.K."/>
            <person name="Sexton J.A."/>
            <person name="Solomon K.V."/>
            <person name="Seppala S."/>
            <person name="Yoo J.I."/>
            <person name="Huyett L.M."/>
            <person name="Pressman A."/>
            <person name="Cogan J.Z."/>
            <person name="Kivenson V."/>
            <person name="Peng X."/>
            <person name="Tan Y."/>
            <person name="Valentine D.L."/>
            <person name="O'Malley M.A."/>
        </authorList>
    </citation>
    <scope>NUCLEOTIDE SEQUENCE [LARGE SCALE GENOMIC DNA]</scope>
    <source>
        <strain evidence="2 3">MC-15</strain>
    </source>
</reference>
<evidence type="ECO:0000313" key="2">
    <source>
        <dbReference type="EMBL" id="PAV14052.1"/>
    </source>
</evidence>
<dbReference type="OrthoDB" id="61861at2157"/>
<gene>
    <name evidence="2" type="ORF">ASJ81_03050</name>
</gene>